<feature type="region of interest" description="Disordered" evidence="1">
    <location>
        <begin position="51"/>
        <end position="78"/>
    </location>
</feature>
<dbReference type="GO" id="GO:0005524">
    <property type="term" value="F:ATP binding"/>
    <property type="evidence" value="ECO:0007669"/>
    <property type="project" value="InterPro"/>
</dbReference>
<evidence type="ECO:0000313" key="4">
    <source>
        <dbReference type="Proteomes" id="UP000621168"/>
    </source>
</evidence>
<accession>A0A851M5X5</accession>
<proteinExistence type="predicted"/>
<dbReference type="AlphaFoldDB" id="A0A851M5X5"/>
<feature type="non-terminal residue" evidence="3">
    <location>
        <position position="78"/>
    </location>
</feature>
<gene>
    <name evidence="3" type="primary">Dnah17_2</name>
    <name evidence="3" type="ORF">CORCRI_R13669</name>
</gene>
<sequence>RSPSQVIRQSVLELKLQAEESFVLKVVQLEELLQVRHSVFVIGNAGCGKSQVAATPSPRTRVPSCPNRAHPTGSLVRA</sequence>
<evidence type="ECO:0000313" key="3">
    <source>
        <dbReference type="EMBL" id="NXC22960.1"/>
    </source>
</evidence>
<feature type="non-terminal residue" evidence="3">
    <location>
        <position position="1"/>
    </location>
</feature>
<dbReference type="PANTHER" id="PTHR46961">
    <property type="entry name" value="DYNEIN HEAVY CHAIN 1, AXONEMAL-LIKE PROTEIN"/>
    <property type="match status" value="1"/>
</dbReference>
<protein>
    <submittedName>
        <fullName evidence="3">DYH17 protein</fullName>
    </submittedName>
</protein>
<dbReference type="Proteomes" id="UP000621168">
    <property type="component" value="Unassembled WGS sequence"/>
</dbReference>
<dbReference type="InterPro" id="IPR035699">
    <property type="entry name" value="AAA_6"/>
</dbReference>
<name>A0A851M5X5_CORCR</name>
<dbReference type="GO" id="GO:0007018">
    <property type="term" value="P:microtubule-based movement"/>
    <property type="evidence" value="ECO:0007669"/>
    <property type="project" value="InterPro"/>
</dbReference>
<feature type="domain" description="Dynein heavy chain hydrolytic ATP-binding dynein motor region" evidence="2">
    <location>
        <begin position="5"/>
        <end position="50"/>
    </location>
</feature>
<dbReference type="GO" id="GO:0051959">
    <property type="term" value="F:dynein light intermediate chain binding"/>
    <property type="evidence" value="ECO:0007669"/>
    <property type="project" value="InterPro"/>
</dbReference>
<dbReference type="GO" id="GO:0030286">
    <property type="term" value="C:dynein complex"/>
    <property type="evidence" value="ECO:0007669"/>
    <property type="project" value="InterPro"/>
</dbReference>
<evidence type="ECO:0000256" key="1">
    <source>
        <dbReference type="SAM" id="MobiDB-lite"/>
    </source>
</evidence>
<dbReference type="PANTHER" id="PTHR46961:SF16">
    <property type="entry name" value="DYNEIN AXONEMAL HEAVY CHAIN 17-RELATED"/>
    <property type="match status" value="1"/>
</dbReference>
<dbReference type="GO" id="GO:0045505">
    <property type="term" value="F:dynein intermediate chain binding"/>
    <property type="evidence" value="ECO:0007669"/>
    <property type="project" value="InterPro"/>
</dbReference>
<keyword evidence="4" id="KW-1185">Reference proteome</keyword>
<dbReference type="InterPro" id="IPR027417">
    <property type="entry name" value="P-loop_NTPase"/>
</dbReference>
<dbReference type="OrthoDB" id="10251809at2759"/>
<evidence type="ECO:0000259" key="2">
    <source>
        <dbReference type="Pfam" id="PF12774"/>
    </source>
</evidence>
<dbReference type="InterPro" id="IPR026983">
    <property type="entry name" value="DHC"/>
</dbReference>
<comment type="caution">
    <text evidence="3">The sequence shown here is derived from an EMBL/GenBank/DDBJ whole genome shotgun (WGS) entry which is preliminary data.</text>
</comment>
<dbReference type="Pfam" id="PF12774">
    <property type="entry name" value="AAA_6"/>
    <property type="match status" value="1"/>
</dbReference>
<reference evidence="3" key="1">
    <citation type="submission" date="2019-09" db="EMBL/GenBank/DDBJ databases">
        <title>Bird 10,000 Genomes (B10K) Project - Family phase.</title>
        <authorList>
            <person name="Zhang G."/>
        </authorList>
    </citation>
    <scope>NUCLEOTIDE SEQUENCE</scope>
    <source>
        <strain evidence="3">B10K-CU-031-40</strain>
    </source>
</reference>
<dbReference type="Gene3D" id="3.40.50.300">
    <property type="entry name" value="P-loop containing nucleotide triphosphate hydrolases"/>
    <property type="match status" value="1"/>
</dbReference>
<organism evidence="3 4">
    <name type="scientific">Corythaeola cristata</name>
    <name type="common">Great blue turaco</name>
    <dbReference type="NCBI Taxonomy" id="103954"/>
    <lineage>
        <taxon>Eukaryota</taxon>
        <taxon>Metazoa</taxon>
        <taxon>Chordata</taxon>
        <taxon>Craniata</taxon>
        <taxon>Vertebrata</taxon>
        <taxon>Euteleostomi</taxon>
        <taxon>Archelosauria</taxon>
        <taxon>Archosauria</taxon>
        <taxon>Dinosauria</taxon>
        <taxon>Saurischia</taxon>
        <taxon>Theropoda</taxon>
        <taxon>Coelurosauria</taxon>
        <taxon>Aves</taxon>
        <taxon>Neognathae</taxon>
        <taxon>Neoaves</taxon>
        <taxon>Otidimorphae</taxon>
        <taxon>Musophagiformes</taxon>
        <taxon>Musophagidae</taxon>
        <taxon>Corythaeola</taxon>
    </lineage>
</organism>
<dbReference type="EMBL" id="WBMX01023198">
    <property type="protein sequence ID" value="NXC22960.1"/>
    <property type="molecule type" value="Genomic_DNA"/>
</dbReference>